<dbReference type="PRINTS" id="PR01715">
    <property type="entry name" value="FERRIBNDNGPP"/>
</dbReference>
<keyword evidence="3" id="KW-0813">Transport</keyword>
<evidence type="ECO:0000256" key="4">
    <source>
        <dbReference type="ARBA" id="ARBA00022496"/>
    </source>
</evidence>
<dbReference type="RefSeq" id="WP_183314162.1">
    <property type="nucleotide sequence ID" value="NZ_JACHXQ010000005.1"/>
</dbReference>
<reference evidence="7 8" key="1">
    <citation type="submission" date="2020-08" db="EMBL/GenBank/DDBJ databases">
        <title>Genomic Encyclopedia of Type Strains, Phase III (KMG-III): the genomes of soil and plant-associated and newly described type strains.</title>
        <authorList>
            <person name="Whitman W."/>
        </authorList>
    </citation>
    <scope>NUCLEOTIDE SEQUENCE [LARGE SCALE GENOMIC DNA]</scope>
    <source>
        <strain evidence="7 8">CECT 7341</strain>
    </source>
</reference>
<evidence type="ECO:0000256" key="3">
    <source>
        <dbReference type="ARBA" id="ARBA00022448"/>
    </source>
</evidence>
<dbReference type="CDD" id="cd01146">
    <property type="entry name" value="FhuD"/>
    <property type="match status" value="1"/>
</dbReference>
<dbReference type="EMBL" id="JACHXQ010000005">
    <property type="protein sequence ID" value="MBB3184254.1"/>
    <property type="molecule type" value="Genomic_DNA"/>
</dbReference>
<keyword evidence="4" id="KW-0410">Iron transport</keyword>
<proteinExistence type="inferred from homology"/>
<keyword evidence="5" id="KW-0732">Signal</keyword>
<dbReference type="InterPro" id="IPR002491">
    <property type="entry name" value="ABC_transptr_periplasmic_BD"/>
</dbReference>
<sequence length="306" mass="33049">MTLSLLRPAARCCSPLPSRRLRGLLPAVLLILALVPLPRALAQPAVATLDWTLAETLVALGATPAGVAQIDAYQAWVGAPRLPEASVDLGLRSQPNLELLASLAPDHILISPMFANLAPRLSRIAPVTTLSLYTPGQATWPQLHELTREVGRLVERDAAAEQLIAATQSRLEALRHRLPAQLPPLLVVQFMDERHVRVFGKGGLYQAVMDRLGLDNAWRGETNAWGFSLVGLEQLVGLEAQLVVVEPYPVGVEAALADSGLWQQLPSVRNDALITLPPVWSFGALPSAQRFAEHLVAALEDAPHDD</sequence>
<comment type="similarity">
    <text evidence="2">Belongs to the bacterial solute-binding protein 8 family.</text>
</comment>
<dbReference type="GO" id="GO:1901678">
    <property type="term" value="P:iron coordination entity transport"/>
    <property type="evidence" value="ECO:0007669"/>
    <property type="project" value="UniProtKB-ARBA"/>
</dbReference>
<dbReference type="PROSITE" id="PS50983">
    <property type="entry name" value="FE_B12_PBP"/>
    <property type="match status" value="1"/>
</dbReference>
<evidence type="ECO:0000313" key="7">
    <source>
        <dbReference type="EMBL" id="MBB3184254.1"/>
    </source>
</evidence>
<keyword evidence="4" id="KW-0406">Ion transport</keyword>
<dbReference type="GO" id="GO:0030288">
    <property type="term" value="C:outer membrane-bounded periplasmic space"/>
    <property type="evidence" value="ECO:0007669"/>
    <property type="project" value="TreeGrafter"/>
</dbReference>
<evidence type="ECO:0000256" key="2">
    <source>
        <dbReference type="ARBA" id="ARBA00008814"/>
    </source>
</evidence>
<organism evidence="7 8">
    <name type="scientific">Halomonas fontilapidosi</name>
    <dbReference type="NCBI Taxonomy" id="616675"/>
    <lineage>
        <taxon>Bacteria</taxon>
        <taxon>Pseudomonadati</taxon>
        <taxon>Pseudomonadota</taxon>
        <taxon>Gammaproteobacteria</taxon>
        <taxon>Oceanospirillales</taxon>
        <taxon>Halomonadaceae</taxon>
        <taxon>Halomonas</taxon>
    </lineage>
</organism>
<evidence type="ECO:0000313" key="8">
    <source>
        <dbReference type="Proteomes" id="UP000563050"/>
    </source>
</evidence>
<keyword evidence="4" id="KW-0408">Iron</keyword>
<dbReference type="Gene3D" id="3.40.50.1980">
    <property type="entry name" value="Nitrogenase molybdenum iron protein domain"/>
    <property type="match status" value="2"/>
</dbReference>
<feature type="domain" description="Fe/B12 periplasmic-binding" evidence="6">
    <location>
        <begin position="45"/>
        <end position="306"/>
    </location>
</feature>
<name>A0A7W5DKS7_9GAMM</name>
<dbReference type="SUPFAM" id="SSF53807">
    <property type="entry name" value="Helical backbone' metal receptor"/>
    <property type="match status" value="1"/>
</dbReference>
<keyword evidence="8" id="KW-1185">Reference proteome</keyword>
<accession>A0A7W5DKS7</accession>
<dbReference type="AlphaFoldDB" id="A0A7W5DKS7"/>
<evidence type="ECO:0000256" key="5">
    <source>
        <dbReference type="ARBA" id="ARBA00022729"/>
    </source>
</evidence>
<dbReference type="PANTHER" id="PTHR30532">
    <property type="entry name" value="IRON III DICITRATE-BINDING PERIPLASMIC PROTEIN"/>
    <property type="match status" value="1"/>
</dbReference>
<comment type="caution">
    <text evidence="7">The sequence shown here is derived from an EMBL/GenBank/DDBJ whole genome shotgun (WGS) entry which is preliminary data.</text>
</comment>
<gene>
    <name evidence="7" type="ORF">FHR95_001815</name>
</gene>
<dbReference type="Proteomes" id="UP000563050">
    <property type="component" value="Unassembled WGS sequence"/>
</dbReference>
<dbReference type="InterPro" id="IPR051313">
    <property type="entry name" value="Bact_iron-sidero_bind"/>
</dbReference>
<dbReference type="PANTHER" id="PTHR30532:SF1">
    <property type="entry name" value="IRON(3+)-HYDROXAMATE-BINDING PROTEIN FHUD"/>
    <property type="match status" value="1"/>
</dbReference>
<protein>
    <submittedName>
        <fullName evidence="7">Iron complex transport system substrate-binding protein</fullName>
    </submittedName>
</protein>
<dbReference type="Pfam" id="PF01497">
    <property type="entry name" value="Peripla_BP_2"/>
    <property type="match status" value="1"/>
</dbReference>
<evidence type="ECO:0000256" key="1">
    <source>
        <dbReference type="ARBA" id="ARBA00004196"/>
    </source>
</evidence>
<evidence type="ECO:0000259" key="6">
    <source>
        <dbReference type="PROSITE" id="PS50983"/>
    </source>
</evidence>
<comment type="subcellular location">
    <subcellularLocation>
        <location evidence="1">Cell envelope</location>
    </subcellularLocation>
</comment>